<accession>A0A915HGC5</accession>
<name>A0A915HGC5_ROMCU</name>
<proteinExistence type="predicted"/>
<reference evidence="2" key="1">
    <citation type="submission" date="2022-11" db="UniProtKB">
        <authorList>
            <consortium name="WormBaseParasite"/>
        </authorList>
    </citation>
    <scope>IDENTIFICATION</scope>
</reference>
<keyword evidence="1" id="KW-1185">Reference proteome</keyword>
<dbReference type="Proteomes" id="UP000887565">
    <property type="component" value="Unplaced"/>
</dbReference>
<organism evidence="1 2">
    <name type="scientific">Romanomermis culicivorax</name>
    <name type="common">Nematode worm</name>
    <dbReference type="NCBI Taxonomy" id="13658"/>
    <lineage>
        <taxon>Eukaryota</taxon>
        <taxon>Metazoa</taxon>
        <taxon>Ecdysozoa</taxon>
        <taxon>Nematoda</taxon>
        <taxon>Enoplea</taxon>
        <taxon>Dorylaimia</taxon>
        <taxon>Mermithida</taxon>
        <taxon>Mermithoidea</taxon>
        <taxon>Mermithidae</taxon>
        <taxon>Romanomermis</taxon>
    </lineage>
</organism>
<dbReference type="WBParaSite" id="nRc.2.0.1.t01077-RA">
    <property type="protein sequence ID" value="nRc.2.0.1.t01077-RA"/>
    <property type="gene ID" value="nRc.2.0.1.g01077"/>
</dbReference>
<evidence type="ECO:0000313" key="2">
    <source>
        <dbReference type="WBParaSite" id="nRc.2.0.1.t01077-RA"/>
    </source>
</evidence>
<dbReference type="AlphaFoldDB" id="A0A915HGC5"/>
<protein>
    <submittedName>
        <fullName evidence="2">Uncharacterized protein</fullName>
    </submittedName>
</protein>
<sequence>MALMNCRDQGETQICFLYPTIATKGESCEIMKLSIFGEELQLPSFTDNLHNCDPNYAEKFGLKDFSQAAFGEFIFRQTLSHLLGRKLMWMSERTRLSKVKLNSKASW</sequence>
<evidence type="ECO:0000313" key="1">
    <source>
        <dbReference type="Proteomes" id="UP000887565"/>
    </source>
</evidence>